<dbReference type="SUPFAM" id="SSF46689">
    <property type="entry name" value="Homeodomain-like"/>
    <property type="match status" value="1"/>
</dbReference>
<dbReference type="PATRIC" id="fig|512565.3.peg.4388"/>
<evidence type="ECO:0000259" key="2">
    <source>
        <dbReference type="Pfam" id="PF00440"/>
    </source>
</evidence>
<gene>
    <name evidence="3" type="ordered locus">AMIS_44020</name>
</gene>
<dbReference type="KEGG" id="ams:AMIS_44020"/>
<keyword evidence="1" id="KW-0238">DNA-binding</keyword>
<dbReference type="AlphaFoldDB" id="I0H9D5"/>
<dbReference type="HOGENOM" id="CLU_069356_19_2_11"/>
<dbReference type="STRING" id="512565.AMIS_44020"/>
<protein>
    <submittedName>
        <fullName evidence="3">Putative TetR-family transcriptional regulator</fullName>
    </submittedName>
</protein>
<dbReference type="Gene3D" id="1.10.357.10">
    <property type="entry name" value="Tetracycline Repressor, domain 2"/>
    <property type="match status" value="1"/>
</dbReference>
<dbReference type="InterPro" id="IPR009057">
    <property type="entry name" value="Homeodomain-like_sf"/>
</dbReference>
<dbReference type="Proteomes" id="UP000007882">
    <property type="component" value="Chromosome"/>
</dbReference>
<sequence>MLTAVRSPRRTRDVQVAATRATILDTAERLFAEHGVATVSNRQISEAAGQGNNAAVGYHFGTRSELIRAIIRRHAAPMEEIRRGLFDRYRESAELRDVVTCVVCPYTQHLAALGAPSWYARFAAQVITEPGLRQLAGDVLRDAPVLFAVSEALHRLLPHLTPEVCREREDMAHTLIVHFCAQRERSAQPRWAATATSLLDAVEGLLRAPMNSR</sequence>
<evidence type="ECO:0000313" key="3">
    <source>
        <dbReference type="EMBL" id="BAL89622.1"/>
    </source>
</evidence>
<dbReference type="Pfam" id="PF00440">
    <property type="entry name" value="TetR_N"/>
    <property type="match status" value="1"/>
</dbReference>
<organism evidence="3 4">
    <name type="scientific">Actinoplanes missouriensis (strain ATCC 14538 / DSM 43046 / CBS 188.64 / JCM 3121 / NBRC 102363 / NCIMB 12654 / NRRL B-3342 / UNCC 431)</name>
    <dbReference type="NCBI Taxonomy" id="512565"/>
    <lineage>
        <taxon>Bacteria</taxon>
        <taxon>Bacillati</taxon>
        <taxon>Actinomycetota</taxon>
        <taxon>Actinomycetes</taxon>
        <taxon>Micromonosporales</taxon>
        <taxon>Micromonosporaceae</taxon>
        <taxon>Actinoplanes</taxon>
    </lineage>
</organism>
<dbReference type="EMBL" id="AP012319">
    <property type="protein sequence ID" value="BAL89622.1"/>
    <property type="molecule type" value="Genomic_DNA"/>
</dbReference>
<proteinExistence type="predicted"/>
<dbReference type="OrthoDB" id="2356263at2"/>
<name>I0H9D5_ACTM4</name>
<evidence type="ECO:0000313" key="4">
    <source>
        <dbReference type="Proteomes" id="UP000007882"/>
    </source>
</evidence>
<dbReference type="InterPro" id="IPR001647">
    <property type="entry name" value="HTH_TetR"/>
</dbReference>
<dbReference type="GO" id="GO:0003677">
    <property type="term" value="F:DNA binding"/>
    <property type="evidence" value="ECO:0007669"/>
    <property type="project" value="UniProtKB-KW"/>
</dbReference>
<dbReference type="eggNOG" id="COG1309">
    <property type="taxonomic scope" value="Bacteria"/>
</dbReference>
<keyword evidence="4" id="KW-1185">Reference proteome</keyword>
<reference evidence="3 4" key="1">
    <citation type="submission" date="2012-02" db="EMBL/GenBank/DDBJ databases">
        <title>Complete genome sequence of Actinoplanes missouriensis 431 (= NBRC 102363).</title>
        <authorList>
            <person name="Ohnishi Y."/>
            <person name="Ishikawa J."/>
            <person name="Sekine M."/>
            <person name="Hosoyama A."/>
            <person name="Harada T."/>
            <person name="Narita H."/>
            <person name="Hata T."/>
            <person name="Konno Y."/>
            <person name="Tutikane K."/>
            <person name="Fujita N."/>
            <person name="Horinouchi S."/>
            <person name="Hayakawa M."/>
        </authorList>
    </citation>
    <scope>NUCLEOTIDE SEQUENCE [LARGE SCALE GENOMIC DNA]</scope>
    <source>
        <strain evidence="4">ATCC 14538 / DSM 43046 / CBS 188.64 / JCM 3121 / NBRC 102363 / NCIMB 12654 / NRRL B-3342 / UNCC 431</strain>
    </source>
</reference>
<evidence type="ECO:0000256" key="1">
    <source>
        <dbReference type="ARBA" id="ARBA00023125"/>
    </source>
</evidence>
<feature type="domain" description="HTH tetR-type" evidence="2">
    <location>
        <begin position="23"/>
        <end position="70"/>
    </location>
</feature>
<accession>I0H9D5</accession>